<evidence type="ECO:0000313" key="2">
    <source>
        <dbReference type="Proteomes" id="UP000714275"/>
    </source>
</evidence>
<name>A0A9P7CVX0_9AGAM</name>
<reference evidence="1" key="1">
    <citation type="journal article" date="2020" name="New Phytol.">
        <title>Comparative genomics reveals dynamic genome evolution in host specialist ectomycorrhizal fungi.</title>
        <authorList>
            <person name="Lofgren L.A."/>
            <person name="Nguyen N.H."/>
            <person name="Vilgalys R."/>
            <person name="Ruytinx J."/>
            <person name="Liao H.L."/>
            <person name="Branco S."/>
            <person name="Kuo A."/>
            <person name="LaButti K."/>
            <person name="Lipzen A."/>
            <person name="Andreopoulos W."/>
            <person name="Pangilinan J."/>
            <person name="Riley R."/>
            <person name="Hundley H."/>
            <person name="Na H."/>
            <person name="Barry K."/>
            <person name="Grigoriev I.V."/>
            <person name="Stajich J.E."/>
            <person name="Kennedy P.G."/>
        </authorList>
    </citation>
    <scope>NUCLEOTIDE SEQUENCE</scope>
    <source>
        <strain evidence="1">DOB743</strain>
    </source>
</reference>
<gene>
    <name evidence="1" type="ORF">EV702DRAFT_1051065</name>
</gene>
<dbReference type="Proteomes" id="UP000714275">
    <property type="component" value="Unassembled WGS sequence"/>
</dbReference>
<dbReference type="EMBL" id="JABBWD010000110">
    <property type="protein sequence ID" value="KAG1765256.1"/>
    <property type="molecule type" value="Genomic_DNA"/>
</dbReference>
<proteinExistence type="predicted"/>
<keyword evidence="2" id="KW-1185">Reference proteome</keyword>
<organism evidence="1 2">
    <name type="scientific">Suillus placidus</name>
    <dbReference type="NCBI Taxonomy" id="48579"/>
    <lineage>
        <taxon>Eukaryota</taxon>
        <taxon>Fungi</taxon>
        <taxon>Dikarya</taxon>
        <taxon>Basidiomycota</taxon>
        <taxon>Agaricomycotina</taxon>
        <taxon>Agaricomycetes</taxon>
        <taxon>Agaricomycetidae</taxon>
        <taxon>Boletales</taxon>
        <taxon>Suillineae</taxon>
        <taxon>Suillaceae</taxon>
        <taxon>Suillus</taxon>
    </lineage>
</organism>
<protein>
    <submittedName>
        <fullName evidence="1">Uncharacterized protein</fullName>
    </submittedName>
</protein>
<evidence type="ECO:0000313" key="1">
    <source>
        <dbReference type="EMBL" id="KAG1765256.1"/>
    </source>
</evidence>
<dbReference type="AlphaFoldDB" id="A0A9P7CVX0"/>
<sequence length="180" mass="20128">MFQAPKLTLRQPGCQSCVADNQQCYAYCSASACRRCANRCSLLPAPPARLRGVMRGIGNNSPSCNYCRDMKYVCQGRDGEACILCQQLCSNVAKTEEGRLIADVPDASDSESGCSDSSDDVVVCDHKPADWIDRPQGISRKRQRDDDEDDVIALDHKPADWIDRPLDARKRRRKELMQEN</sequence>
<accession>A0A9P7CVX0</accession>
<dbReference type="OrthoDB" id="2667573at2759"/>
<comment type="caution">
    <text evidence="1">The sequence shown here is derived from an EMBL/GenBank/DDBJ whole genome shotgun (WGS) entry which is preliminary data.</text>
</comment>
<dbReference type="PROSITE" id="PS51257">
    <property type="entry name" value="PROKAR_LIPOPROTEIN"/>
    <property type="match status" value="1"/>
</dbReference>